<proteinExistence type="predicted"/>
<dbReference type="AlphaFoldDB" id="A0A6J6GLG3"/>
<dbReference type="EMBL" id="CAEZSR010000309">
    <property type="protein sequence ID" value="CAB4599725.1"/>
    <property type="molecule type" value="Genomic_DNA"/>
</dbReference>
<protein>
    <submittedName>
        <fullName evidence="1">Unannotated protein</fullName>
    </submittedName>
</protein>
<evidence type="ECO:0000313" key="1">
    <source>
        <dbReference type="EMBL" id="CAB4599725.1"/>
    </source>
</evidence>
<name>A0A6J6GLG3_9ZZZZ</name>
<gene>
    <name evidence="1" type="ORF">UFOPK1493_04237</name>
</gene>
<sequence length="185" mass="20688">MQISRLIAAGEIRAERFGSVLQVDLDSVHRYQDLRPNPGRPLSAALAWEVLRDAHPRDLDDVRALAVQVRRRADRHELRVLPGSLGRVLEDRRVIVSGAAAAAHGGAAVQDRAPVDVYVRRSDYDALVVDHRMRRGGDPNVIVRVAPDDAWLFEHARYAPMVVAMVDLVDDRDDRSASEVLRVRP</sequence>
<accession>A0A6J6GLG3</accession>
<reference evidence="1" key="1">
    <citation type="submission" date="2020-05" db="EMBL/GenBank/DDBJ databases">
        <authorList>
            <person name="Chiriac C."/>
            <person name="Salcher M."/>
            <person name="Ghai R."/>
            <person name="Kavagutti S V."/>
        </authorList>
    </citation>
    <scope>NUCLEOTIDE SEQUENCE</scope>
</reference>
<organism evidence="1">
    <name type="scientific">freshwater metagenome</name>
    <dbReference type="NCBI Taxonomy" id="449393"/>
    <lineage>
        <taxon>unclassified sequences</taxon>
        <taxon>metagenomes</taxon>
        <taxon>ecological metagenomes</taxon>
    </lineage>
</organism>